<name>A0ABR2G125_9ROSI</name>
<accession>A0ABR2G125</accession>
<dbReference type="Proteomes" id="UP001472677">
    <property type="component" value="Unassembled WGS sequence"/>
</dbReference>
<keyword evidence="2" id="KW-1185">Reference proteome</keyword>
<protein>
    <submittedName>
        <fullName evidence="1">Uncharacterized protein</fullName>
    </submittedName>
</protein>
<gene>
    <name evidence="1" type="ORF">V6N12_024605</name>
</gene>
<proteinExistence type="predicted"/>
<reference evidence="1 2" key="1">
    <citation type="journal article" date="2024" name="G3 (Bethesda)">
        <title>Genome assembly of Hibiscus sabdariffa L. provides insights into metabolisms of medicinal natural products.</title>
        <authorList>
            <person name="Kim T."/>
        </authorList>
    </citation>
    <scope>NUCLEOTIDE SEQUENCE [LARGE SCALE GENOMIC DNA]</scope>
    <source>
        <strain evidence="1">TK-2024</strain>
        <tissue evidence="1">Old leaves</tissue>
    </source>
</reference>
<dbReference type="EMBL" id="JBBPBM010000004">
    <property type="protein sequence ID" value="KAK8590226.1"/>
    <property type="molecule type" value="Genomic_DNA"/>
</dbReference>
<evidence type="ECO:0000313" key="2">
    <source>
        <dbReference type="Proteomes" id="UP001472677"/>
    </source>
</evidence>
<sequence>MYDVPEAKKSVEVRNSHEVMKALNKAKVITSKDDVLKGNNSGVRVLGMNKMVLEMLQHIISDLNVVKADVSAQKFVKNKFSNLCDDLAEMRVNVKEMPSNIAMNICKIQSIIKVMHGDIEWLKSYEEKKSLTTLQK</sequence>
<comment type="caution">
    <text evidence="1">The sequence shown here is derived from an EMBL/GenBank/DDBJ whole genome shotgun (WGS) entry which is preliminary data.</text>
</comment>
<evidence type="ECO:0000313" key="1">
    <source>
        <dbReference type="EMBL" id="KAK8590226.1"/>
    </source>
</evidence>
<organism evidence="1 2">
    <name type="scientific">Hibiscus sabdariffa</name>
    <name type="common">roselle</name>
    <dbReference type="NCBI Taxonomy" id="183260"/>
    <lineage>
        <taxon>Eukaryota</taxon>
        <taxon>Viridiplantae</taxon>
        <taxon>Streptophyta</taxon>
        <taxon>Embryophyta</taxon>
        <taxon>Tracheophyta</taxon>
        <taxon>Spermatophyta</taxon>
        <taxon>Magnoliopsida</taxon>
        <taxon>eudicotyledons</taxon>
        <taxon>Gunneridae</taxon>
        <taxon>Pentapetalae</taxon>
        <taxon>rosids</taxon>
        <taxon>malvids</taxon>
        <taxon>Malvales</taxon>
        <taxon>Malvaceae</taxon>
        <taxon>Malvoideae</taxon>
        <taxon>Hibiscus</taxon>
    </lineage>
</organism>